<accession>A0A0F9X744</accession>
<dbReference type="AlphaFoldDB" id="A0A0F9X744"/>
<gene>
    <name evidence="1" type="ORF">LCGC14_0258430</name>
</gene>
<sequence length="239" mass="27186">MPDVKEHPQLFKAEMILAILAGLKTMTRRAVTQNNSLIDGSGKGIRAHWPKLQWDRAWPDSGPTVRPGRSPSWRVPCLLHGGISHRITPRVKAGHSLWCKETWKLPAWDGDRQAIGVCYRATGDKTHWIERADHLELATRLLGRKWRSPLHMRRAFARLVLPVVRVGAERLQEISEADALADGGWEYGACPIHKSPVSSFEMLWNSINGDRPGLAWKDNVPLWIYEWEKKQGDRPCTSQ</sequence>
<proteinExistence type="predicted"/>
<protein>
    <submittedName>
        <fullName evidence="1">Uncharacterized protein</fullName>
    </submittedName>
</protein>
<name>A0A0F9X744_9ZZZZ</name>
<organism evidence="1">
    <name type="scientific">marine sediment metagenome</name>
    <dbReference type="NCBI Taxonomy" id="412755"/>
    <lineage>
        <taxon>unclassified sequences</taxon>
        <taxon>metagenomes</taxon>
        <taxon>ecological metagenomes</taxon>
    </lineage>
</organism>
<reference evidence="1" key="1">
    <citation type="journal article" date="2015" name="Nature">
        <title>Complex archaea that bridge the gap between prokaryotes and eukaryotes.</title>
        <authorList>
            <person name="Spang A."/>
            <person name="Saw J.H."/>
            <person name="Jorgensen S.L."/>
            <person name="Zaremba-Niedzwiedzka K."/>
            <person name="Martijn J."/>
            <person name="Lind A.E."/>
            <person name="van Eijk R."/>
            <person name="Schleper C."/>
            <person name="Guy L."/>
            <person name="Ettema T.J."/>
        </authorList>
    </citation>
    <scope>NUCLEOTIDE SEQUENCE</scope>
</reference>
<dbReference type="EMBL" id="LAZR01000138">
    <property type="protein sequence ID" value="KKN87388.1"/>
    <property type="molecule type" value="Genomic_DNA"/>
</dbReference>
<evidence type="ECO:0000313" key="1">
    <source>
        <dbReference type="EMBL" id="KKN87388.1"/>
    </source>
</evidence>
<comment type="caution">
    <text evidence="1">The sequence shown here is derived from an EMBL/GenBank/DDBJ whole genome shotgun (WGS) entry which is preliminary data.</text>
</comment>